<accession>A0A2Z6GEB1</accession>
<keyword evidence="5" id="KW-1005">Bacterial flagellum biogenesis</keyword>
<dbReference type="GO" id="GO:0015031">
    <property type="term" value="P:protein transport"/>
    <property type="evidence" value="ECO:0007669"/>
    <property type="project" value="UniProtKB-KW"/>
</dbReference>
<comment type="similarity">
    <text evidence="2">Belongs to the FliH family.</text>
</comment>
<dbReference type="PANTHER" id="PTHR34982">
    <property type="entry name" value="YOP PROTEINS TRANSLOCATION PROTEIN L"/>
    <property type="match status" value="1"/>
</dbReference>
<gene>
    <name evidence="9" type="ORF">OYT1_ch1999</name>
</gene>
<dbReference type="AlphaFoldDB" id="A0A2Z6GEB1"/>
<dbReference type="STRING" id="1188319.OYT1_00990"/>
<dbReference type="OrthoDB" id="5296952at2"/>
<dbReference type="PANTHER" id="PTHR34982:SF1">
    <property type="entry name" value="FLAGELLAR ASSEMBLY PROTEIN FLIH"/>
    <property type="match status" value="1"/>
</dbReference>
<dbReference type="EMBL" id="AP018738">
    <property type="protein sequence ID" value="BBE51525.1"/>
    <property type="molecule type" value="Genomic_DNA"/>
</dbReference>
<evidence type="ECO:0000313" key="10">
    <source>
        <dbReference type="Proteomes" id="UP000033070"/>
    </source>
</evidence>
<evidence type="ECO:0000256" key="5">
    <source>
        <dbReference type="ARBA" id="ARBA00022795"/>
    </source>
</evidence>
<comment type="function">
    <text evidence="1">Needed for flagellar regrowth and assembly.</text>
</comment>
<keyword evidence="7" id="KW-1006">Bacterial flagellum protein export</keyword>
<evidence type="ECO:0000256" key="7">
    <source>
        <dbReference type="ARBA" id="ARBA00023225"/>
    </source>
</evidence>
<evidence type="ECO:0000256" key="6">
    <source>
        <dbReference type="ARBA" id="ARBA00022927"/>
    </source>
</evidence>
<reference evidence="9 10" key="1">
    <citation type="submission" date="2018-06" db="EMBL/GenBank/DDBJ databases">
        <title>OYT1 Genome Sequencing.</title>
        <authorList>
            <person name="Kato S."/>
            <person name="Itoh T."/>
            <person name="Ohkuma M."/>
        </authorList>
    </citation>
    <scope>NUCLEOTIDE SEQUENCE [LARGE SCALE GENOMIC DNA]</scope>
    <source>
        <strain evidence="9 10">OYT1</strain>
    </source>
</reference>
<dbReference type="InterPro" id="IPR018035">
    <property type="entry name" value="Flagellar_FliH/T3SS_HrpE"/>
</dbReference>
<dbReference type="Proteomes" id="UP000033070">
    <property type="component" value="Chromosome"/>
</dbReference>
<dbReference type="GO" id="GO:0044781">
    <property type="term" value="P:bacterial-type flagellum organization"/>
    <property type="evidence" value="ECO:0007669"/>
    <property type="project" value="UniProtKB-KW"/>
</dbReference>
<evidence type="ECO:0000259" key="8">
    <source>
        <dbReference type="Pfam" id="PF02108"/>
    </source>
</evidence>
<organism evidence="9 10">
    <name type="scientific">Ferriphaselus amnicola</name>
    <dbReference type="NCBI Taxonomy" id="1188319"/>
    <lineage>
        <taxon>Bacteria</taxon>
        <taxon>Pseudomonadati</taxon>
        <taxon>Pseudomonadota</taxon>
        <taxon>Betaproteobacteria</taxon>
        <taxon>Nitrosomonadales</taxon>
        <taxon>Gallionellaceae</taxon>
        <taxon>Ferriphaselus</taxon>
    </lineage>
</organism>
<dbReference type="RefSeq" id="WP_062626189.1">
    <property type="nucleotide sequence ID" value="NZ_AP018738.1"/>
</dbReference>
<evidence type="ECO:0000256" key="3">
    <source>
        <dbReference type="ARBA" id="ARBA00016507"/>
    </source>
</evidence>
<evidence type="ECO:0000256" key="2">
    <source>
        <dbReference type="ARBA" id="ARBA00006602"/>
    </source>
</evidence>
<protein>
    <recommendedName>
        <fullName evidence="3">Flagellar assembly protein FliH</fullName>
    </recommendedName>
</protein>
<keyword evidence="9" id="KW-0282">Flagellum</keyword>
<keyword evidence="4" id="KW-0813">Transport</keyword>
<dbReference type="KEGG" id="fam:OYT1_ch1999"/>
<sequence length="211" mass="23421">MSNERLTAWQRWELPSFDVPKPVVEPDSVPVVLPTASELEDIHQQSRNEGYQAGHAEGYQAGHAEGLQRAAEDAEKLGNLMTTLEISLREADQALAQEVLDLALEVARQMLHQALTVQPELILGVIREAINTLPHFGQTAHLVLCPADAELVRTQMGDQLSHLGWKITEDTRIERGSCRVDTAQSQIDAGLDTRWRRIVSSLGSDSTWLET</sequence>
<evidence type="ECO:0000256" key="1">
    <source>
        <dbReference type="ARBA" id="ARBA00003041"/>
    </source>
</evidence>
<name>A0A2Z6GEB1_9PROT</name>
<dbReference type="GO" id="GO:0005829">
    <property type="term" value="C:cytosol"/>
    <property type="evidence" value="ECO:0007669"/>
    <property type="project" value="TreeGrafter"/>
</dbReference>
<keyword evidence="9" id="KW-0966">Cell projection</keyword>
<keyword evidence="10" id="KW-1185">Reference proteome</keyword>
<proteinExistence type="inferred from homology"/>
<keyword evidence="9" id="KW-0969">Cilium</keyword>
<feature type="domain" description="Flagellar assembly protein FliH/Type III secretion system HrpE" evidence="8">
    <location>
        <begin position="73"/>
        <end position="198"/>
    </location>
</feature>
<dbReference type="InterPro" id="IPR051472">
    <property type="entry name" value="T3SS_Stator/FliH"/>
</dbReference>
<evidence type="ECO:0000313" key="9">
    <source>
        <dbReference type="EMBL" id="BBE51525.1"/>
    </source>
</evidence>
<keyword evidence="6" id="KW-0653">Protein transport</keyword>
<dbReference type="Pfam" id="PF02108">
    <property type="entry name" value="FliH"/>
    <property type="match status" value="1"/>
</dbReference>
<evidence type="ECO:0000256" key="4">
    <source>
        <dbReference type="ARBA" id="ARBA00022448"/>
    </source>
</evidence>